<accession>A0ABY6T5U8</accession>
<sequence>MYTFQVNEVEWYYFMTKTLEELKKIINEQEAALMIKAQQQQLSLVERQAFERLRTRLSDEEGVDQLPSVETLQKMYKPTPSFKPKSVGENVLADIIADFEKQFGKENVRGDCMYFPDKATANVFFQQQASKGRAFLEQEVNKDNYAFSDGKGHYLMGSKAEINSYCEKNSLKSPFGQEKSLEHDYSPVIAPQ</sequence>
<keyword evidence="2" id="KW-1185">Reference proteome</keyword>
<evidence type="ECO:0000313" key="2">
    <source>
        <dbReference type="Proteomes" id="UP000277577"/>
    </source>
</evidence>
<protein>
    <recommendedName>
        <fullName evidence="3">Substrate of the Dot/Icm secretion system</fullName>
    </recommendedName>
</protein>
<dbReference type="EMBL" id="LR134173">
    <property type="protein sequence ID" value="VEB36527.1"/>
    <property type="molecule type" value="Genomic_DNA"/>
</dbReference>
<dbReference type="Proteomes" id="UP000277577">
    <property type="component" value="Chromosome"/>
</dbReference>
<reference evidence="1 2" key="1">
    <citation type="submission" date="2018-12" db="EMBL/GenBank/DDBJ databases">
        <authorList>
            <consortium name="Pathogen Informatics"/>
        </authorList>
    </citation>
    <scope>NUCLEOTIDE SEQUENCE [LARGE SCALE GENOMIC DNA]</scope>
    <source>
        <strain evidence="1 2">NCTC11976</strain>
    </source>
</reference>
<proteinExistence type="predicted"/>
<organism evidence="1 2">
    <name type="scientific">Legionella cherrii</name>
    <dbReference type="NCBI Taxonomy" id="28084"/>
    <lineage>
        <taxon>Bacteria</taxon>
        <taxon>Pseudomonadati</taxon>
        <taxon>Pseudomonadota</taxon>
        <taxon>Gammaproteobacteria</taxon>
        <taxon>Legionellales</taxon>
        <taxon>Legionellaceae</taxon>
        <taxon>Legionella</taxon>
    </lineage>
</organism>
<evidence type="ECO:0000313" key="1">
    <source>
        <dbReference type="EMBL" id="VEB36527.1"/>
    </source>
</evidence>
<gene>
    <name evidence="1" type="ORF">NCTC11976_01755</name>
</gene>
<name>A0ABY6T5U8_9GAMM</name>
<evidence type="ECO:0008006" key="3">
    <source>
        <dbReference type="Google" id="ProtNLM"/>
    </source>
</evidence>